<organism evidence="1 2">
    <name type="scientific">Kyrpidia spormannii</name>
    <dbReference type="NCBI Taxonomy" id="2055160"/>
    <lineage>
        <taxon>Bacteria</taxon>
        <taxon>Bacillati</taxon>
        <taxon>Bacillota</taxon>
        <taxon>Bacilli</taxon>
        <taxon>Bacillales</taxon>
        <taxon>Alicyclobacillaceae</taxon>
        <taxon>Kyrpidia</taxon>
    </lineage>
</organism>
<keyword evidence="2" id="KW-1185">Reference proteome</keyword>
<sequence length="299" mass="31696">MREVRAMASGGVWRRGMTAMAGVVSAALVLSACGAAAPSAPGQGGGASVPEGAGDTASASDGQKGATATNPNDSNGSQVKKLAVRHVAEGDYPAAEMGDWVRANRERPFWGFFTFGGTRYLMVSRGPSPNPGHKVEVQEIKQLPSGHLQVRAVFRDPEPDKMYAQVISYPVDVVETPASATAYELIFEGPKAPKSPGLVEPNIMVTAPKPEHTLTGTSLHLLGKARAFEGQIHVYLEDGHNVLLDQVLSGAGAPEWMTIDKNFAYKAPTNPAGMLMVYAASPRDGSKQDVVMVPVRFQR</sequence>
<accession>A0ACA8Z528</accession>
<evidence type="ECO:0000313" key="1">
    <source>
        <dbReference type="EMBL" id="CAB3389635.1"/>
    </source>
</evidence>
<dbReference type="EMBL" id="LR792684">
    <property type="protein sequence ID" value="CAB3389635.1"/>
    <property type="molecule type" value="Genomic_DNA"/>
</dbReference>
<dbReference type="Proteomes" id="UP000501793">
    <property type="component" value="Chromosome"/>
</dbReference>
<name>A0ACA8Z528_9BACL</name>
<reference evidence="1" key="1">
    <citation type="submission" date="2020-04" db="EMBL/GenBank/DDBJ databases">
        <authorList>
            <person name="Hogendoorn C."/>
        </authorList>
    </citation>
    <scope>NUCLEOTIDE SEQUENCE</scope>
    <source>
        <strain evidence="1">FAVT5</strain>
    </source>
</reference>
<protein>
    <submittedName>
        <fullName evidence="1">Uncharacterized protein</fullName>
    </submittedName>
</protein>
<evidence type="ECO:0000313" key="2">
    <source>
        <dbReference type="Proteomes" id="UP000501793"/>
    </source>
</evidence>
<gene>
    <name evidence="1" type="ORF">FAVT5_0455</name>
</gene>
<proteinExistence type="predicted"/>